<dbReference type="AlphaFoldDB" id="A0A417YH13"/>
<keyword evidence="3" id="KW-1185">Reference proteome</keyword>
<reference evidence="2 3" key="1">
    <citation type="journal article" date="2017" name="Int. J. Syst. Evol. Microbiol.">
        <title>Bacillus notoginsengisoli sp. nov., a novel bacterium isolated from the rhizosphere of Panax notoginseng.</title>
        <authorList>
            <person name="Zhang M.Y."/>
            <person name="Cheng J."/>
            <person name="Cai Y."/>
            <person name="Zhang T.Y."/>
            <person name="Wu Y.Y."/>
            <person name="Manikprabhu D."/>
            <person name="Li W.J."/>
            <person name="Zhang Y.X."/>
        </authorList>
    </citation>
    <scope>NUCLEOTIDE SEQUENCE [LARGE SCALE GENOMIC DNA]</scope>
    <source>
        <strain evidence="2 3">JCM 30743</strain>
    </source>
</reference>
<dbReference type="Pfam" id="PF13439">
    <property type="entry name" value="Glyco_transf_4"/>
    <property type="match status" value="1"/>
</dbReference>
<organism evidence="2 3">
    <name type="scientific">Neobacillus notoginsengisoli</name>
    <dbReference type="NCBI Taxonomy" id="1578198"/>
    <lineage>
        <taxon>Bacteria</taxon>
        <taxon>Bacillati</taxon>
        <taxon>Bacillota</taxon>
        <taxon>Bacilli</taxon>
        <taxon>Bacillales</taxon>
        <taxon>Bacillaceae</taxon>
        <taxon>Neobacillus</taxon>
    </lineage>
</organism>
<dbReference type="InterPro" id="IPR028098">
    <property type="entry name" value="Glyco_trans_4-like_N"/>
</dbReference>
<dbReference type="Gene3D" id="3.40.50.2000">
    <property type="entry name" value="Glycogen Phosphorylase B"/>
    <property type="match status" value="2"/>
</dbReference>
<dbReference type="Proteomes" id="UP000284416">
    <property type="component" value="Unassembled WGS sequence"/>
</dbReference>
<proteinExistence type="predicted"/>
<evidence type="ECO:0000313" key="2">
    <source>
        <dbReference type="EMBL" id="RHW32106.1"/>
    </source>
</evidence>
<evidence type="ECO:0000259" key="1">
    <source>
        <dbReference type="Pfam" id="PF13439"/>
    </source>
</evidence>
<feature type="domain" description="Glycosyltransferase subfamily 4-like N-terminal" evidence="1">
    <location>
        <begin position="150"/>
        <end position="238"/>
    </location>
</feature>
<dbReference type="EMBL" id="QWEG01000020">
    <property type="protein sequence ID" value="RHW32106.1"/>
    <property type="molecule type" value="Genomic_DNA"/>
</dbReference>
<protein>
    <recommendedName>
        <fullName evidence="1">Glycosyltransferase subfamily 4-like N-terminal domain-containing protein</fullName>
    </recommendedName>
</protein>
<dbReference type="SUPFAM" id="SSF53756">
    <property type="entry name" value="UDP-Glycosyltransferase/glycogen phosphorylase"/>
    <property type="match status" value="1"/>
</dbReference>
<name>A0A417YH13_9BACI</name>
<gene>
    <name evidence="2" type="ORF">D1B31_21430</name>
</gene>
<evidence type="ECO:0000313" key="3">
    <source>
        <dbReference type="Proteomes" id="UP000284416"/>
    </source>
</evidence>
<dbReference type="PANTHER" id="PTHR12526">
    <property type="entry name" value="GLYCOSYLTRANSFERASE"/>
    <property type="match status" value="1"/>
</dbReference>
<accession>A0A417YH13</accession>
<sequence>MVKNILIISYLFAPENAIGAIRPLKIAKYLKKNKYNVDVVTTSLKNEKDEKLKEDIKPIDRITELNHTTPFLNFYNRLMNKLNKKNLSIQKGNSKSIENKLKKSYSIRKTISFNIRYSISLYKSYDFFKVFKENVKSNPQTYKKYEVCISTFGPTASLLSGLWLKRKFPNIKWICDFRDPMVLEDTPFLFKNYNRYLQKKACKNADYIVAVSEGYLDRICKNKYHDKSYVIPNGYDIEDLDEIGSQDKPQKFSLVYPGALYGGKRKITPLFRVLSELAKEKKIDLYDIEFWYAGSQFNILFEQAQAYSIEDILVNHGTLSRKDCLELQCKSRYLILSTWNNNGEEGVFPGKILEYMLFNKPIIALVSGNKANSEIYQMIHNSKIGIAYEEMQAEHYILLKEYILNEYKRFKKGLEPTFNSDEAFVNKYNYLNIIKDFIFLIERSS</sequence>
<comment type="caution">
    <text evidence="2">The sequence shown here is derived from an EMBL/GenBank/DDBJ whole genome shotgun (WGS) entry which is preliminary data.</text>
</comment>